<feature type="transmembrane region" description="Helical" evidence="1">
    <location>
        <begin position="170"/>
        <end position="189"/>
    </location>
</feature>
<feature type="transmembrane region" description="Helical" evidence="1">
    <location>
        <begin position="7"/>
        <end position="27"/>
    </location>
</feature>
<feature type="transmembrane region" description="Helical" evidence="1">
    <location>
        <begin position="195"/>
        <end position="218"/>
    </location>
</feature>
<keyword evidence="1" id="KW-0472">Membrane</keyword>
<dbReference type="EMBL" id="ABXA01000007">
    <property type="protein sequence ID" value="EEB36813.1"/>
    <property type="molecule type" value="Genomic_DNA"/>
</dbReference>
<gene>
    <name evidence="2" type="ORF">ANHYDRO_00306</name>
</gene>
<evidence type="ECO:0000313" key="3">
    <source>
        <dbReference type="Proteomes" id="UP000005451"/>
    </source>
</evidence>
<reference evidence="2 3" key="2">
    <citation type="submission" date="2008-10" db="EMBL/GenBank/DDBJ databases">
        <title>Draft genome sequence of Anaerococcus hydrogenalis (DSM 7454).</title>
        <authorList>
            <person name="Sudarsanam P."/>
            <person name="Ley R."/>
            <person name="Guruge J."/>
            <person name="Turnbaugh P.J."/>
            <person name="Mahowald M."/>
            <person name="Liep D."/>
            <person name="Gordon J."/>
        </authorList>
    </citation>
    <scope>NUCLEOTIDE SEQUENCE [LARGE SCALE GENOMIC DNA]</scope>
    <source>
        <strain evidence="2 3">DSM 7454</strain>
    </source>
</reference>
<feature type="transmembrane region" description="Helical" evidence="1">
    <location>
        <begin position="33"/>
        <end position="53"/>
    </location>
</feature>
<protein>
    <submittedName>
        <fullName evidence="2">Uncharacterized protein</fullName>
    </submittedName>
</protein>
<keyword evidence="1" id="KW-0812">Transmembrane</keyword>
<evidence type="ECO:0000256" key="1">
    <source>
        <dbReference type="SAM" id="Phobius"/>
    </source>
</evidence>
<dbReference type="eggNOG" id="ENOG5033UNQ">
    <property type="taxonomic scope" value="Bacteria"/>
</dbReference>
<dbReference type="Proteomes" id="UP000005451">
    <property type="component" value="Unassembled WGS sequence"/>
</dbReference>
<dbReference type="AlphaFoldDB" id="B6W6W0"/>
<name>B6W6W0_9FIRM</name>
<evidence type="ECO:0000313" key="2">
    <source>
        <dbReference type="EMBL" id="EEB36813.1"/>
    </source>
</evidence>
<dbReference type="STRING" id="561177.ANHYDRO_00306"/>
<keyword evidence="1" id="KW-1133">Transmembrane helix</keyword>
<accession>B6W6W0</accession>
<dbReference type="RefSeq" id="WP_004812692.1">
    <property type="nucleotide sequence ID" value="NZ_ABXA01000007.1"/>
</dbReference>
<reference evidence="2 3" key="1">
    <citation type="submission" date="2008-09" db="EMBL/GenBank/DDBJ databases">
        <authorList>
            <person name="Fulton L."/>
            <person name="Clifton S."/>
            <person name="Fulton B."/>
            <person name="Xu J."/>
            <person name="Minx P."/>
            <person name="Pepin K.H."/>
            <person name="Johnson M."/>
            <person name="Thiruvilangam P."/>
            <person name="Bhonagiri V."/>
            <person name="Nash W.E."/>
            <person name="Mardis E.R."/>
            <person name="Wilson R.K."/>
        </authorList>
    </citation>
    <scope>NUCLEOTIDE SEQUENCE [LARGE SCALE GENOMIC DNA]</scope>
    <source>
        <strain evidence="2 3">DSM 7454</strain>
    </source>
</reference>
<proteinExistence type="predicted"/>
<comment type="caution">
    <text evidence="2">The sequence shown here is derived from an EMBL/GenBank/DDBJ whole genome shotgun (WGS) entry which is preliminary data.</text>
</comment>
<organism evidence="2 3">
    <name type="scientific">Anaerococcus hydrogenalis DSM 7454</name>
    <dbReference type="NCBI Taxonomy" id="561177"/>
    <lineage>
        <taxon>Bacteria</taxon>
        <taxon>Bacillati</taxon>
        <taxon>Bacillota</taxon>
        <taxon>Tissierellia</taxon>
        <taxon>Tissierellales</taxon>
        <taxon>Peptoniphilaceae</taxon>
        <taxon>Anaerococcus</taxon>
    </lineage>
</organism>
<sequence>MRSLLKFIVYALIIIFIPSFIMMFVTSMGFDNIYLVLLGQILIFIILMGSYFLTRKNIVKYENETLKLIEYEDDIEKLKDLREKRISYKSKANISKKIIDLSYSKEELSKLRKYSSTYDDWIFYYASLIKNERDDREIYKKKRDNFIKRYKNRHFIFLDYAENMRTSIKWIIIFLVFSLISYLNPYKFIKNPNLYTMALLLNFTLNFGLMVNTVIWIIRSLKSYWARKII</sequence>